<dbReference type="PIRSF" id="PIRSF026434">
    <property type="entry name" value="RR_ycf55_prd"/>
    <property type="match status" value="1"/>
</dbReference>
<evidence type="ECO:0000313" key="2">
    <source>
        <dbReference type="Proteomes" id="UP000001422"/>
    </source>
</evidence>
<dbReference type="InterPro" id="IPR022552">
    <property type="entry name" value="UPF_Ycf55"/>
</dbReference>
<dbReference type="eggNOG" id="COG2197">
    <property type="taxonomic scope" value="Bacteria"/>
</dbReference>
<sequence>MAPSAPVRILLLAPDLLGESLALQLTRRQSDWEVSLRPDALNGHPQIVIWSIDKLPSLSALQREVLLLQERWHPAPLLLLLPRNVEASRDQLLTLSAEGLLQNGDCAQLQVAIDTLLQGGRTVRLQTVAPPSELPSLGLAQSLLLSGLQQISNDLQVIEALLKPPPHSWLLCLLLEGRCRELRSARALLLWLWGPLQVGLEDAVPLRVPMQPSPPAEESTAITLRQRNALAVWNSIRERLDGSVQTGLSNATGRLLAIEGLHPDRRRELLLALLQQLDHVLARLRHEDPAPARWSSLQPELRRQALTAMAGSYVQIPRDGVLQPVASTLLASADLEGVDDEMPDPASMLMPLLADQPVLVNGQLLPADDPRALLQLETLVSNWLVRTAELIGAELLEACGEWPELRRYLLGDRLLATRELDRLRNQLNNQLRWSEWIERPIQLYESNRTLFQLRAGRIEPLQLTEPRDQELNSLGWWQRQVALLLETRDALAPQLQALVRRLGDLAVVLLTQVLGRAIGLVGRGIAQGMGRSLGRG</sequence>
<dbReference type="RefSeq" id="WP_011127640.1">
    <property type="nucleotide sequence ID" value="NC_005070.1"/>
</dbReference>
<accession>Q7U849</accession>
<evidence type="ECO:0008006" key="3">
    <source>
        <dbReference type="Google" id="ProtNLM"/>
    </source>
</evidence>
<dbReference type="AlphaFoldDB" id="Q7U849"/>
<organism evidence="1 2">
    <name type="scientific">Parasynechococcus marenigrum (strain WH8102)</name>
    <dbReference type="NCBI Taxonomy" id="84588"/>
    <lineage>
        <taxon>Bacteria</taxon>
        <taxon>Bacillati</taxon>
        <taxon>Cyanobacteriota</taxon>
        <taxon>Cyanophyceae</taxon>
        <taxon>Synechococcales</taxon>
        <taxon>Prochlorococcaceae</taxon>
        <taxon>Parasynechococcus</taxon>
        <taxon>Parasynechococcus marenigrum</taxon>
    </lineage>
</organism>
<dbReference type="HOGENOM" id="CLU_483055_0_0_3"/>
<gene>
    <name evidence="1" type="ordered locus">SYNW0775</name>
</gene>
<dbReference type="EMBL" id="BX569691">
    <property type="protein sequence ID" value="CAE07290.1"/>
    <property type="molecule type" value="Genomic_DNA"/>
</dbReference>
<name>Q7U849_PARMW</name>
<evidence type="ECO:0000313" key="1">
    <source>
        <dbReference type="EMBL" id="CAE07290.1"/>
    </source>
</evidence>
<dbReference type="KEGG" id="syw:SYNW0775"/>
<dbReference type="Proteomes" id="UP000001422">
    <property type="component" value="Chromosome"/>
</dbReference>
<protein>
    <recommendedName>
        <fullName evidence="3">DUF3685 domain-containing protein</fullName>
    </recommendedName>
</protein>
<keyword evidence="2" id="KW-1185">Reference proteome</keyword>
<dbReference type="InterPro" id="IPR016837">
    <property type="entry name" value="Uncharacterised_Ycf55_cyanobac"/>
</dbReference>
<proteinExistence type="predicted"/>
<dbReference type="STRING" id="84588.SYNW0775"/>
<dbReference type="Pfam" id="PF12452">
    <property type="entry name" value="DUF3685"/>
    <property type="match status" value="1"/>
</dbReference>
<reference evidence="1 2" key="1">
    <citation type="journal article" date="2003" name="Nature">
        <title>The genome of a motile marine Synechococcus.</title>
        <authorList>
            <person name="Palenik B."/>
            <person name="Brahamsha B."/>
            <person name="Larimer F."/>
            <person name="Land M."/>
            <person name="Hauser L."/>
            <person name="Chain P."/>
            <person name="Lamerdin J."/>
            <person name="Regala W."/>
            <person name="Allen E.A."/>
            <person name="McCarren J."/>
            <person name="Paulsen I."/>
            <person name="Dufresne A."/>
            <person name="Partensky F."/>
            <person name="Webb E."/>
            <person name="Waterbury J."/>
        </authorList>
    </citation>
    <scope>NUCLEOTIDE SEQUENCE [LARGE SCALE GENOMIC DNA]</scope>
    <source>
        <strain evidence="1 2">WH8102</strain>
    </source>
</reference>